<dbReference type="EMBL" id="MU155145">
    <property type="protein sequence ID" value="KAF9484320.1"/>
    <property type="molecule type" value="Genomic_DNA"/>
</dbReference>
<reference evidence="1" key="1">
    <citation type="submission" date="2020-11" db="EMBL/GenBank/DDBJ databases">
        <authorList>
            <consortium name="DOE Joint Genome Institute"/>
            <person name="Ahrendt S."/>
            <person name="Riley R."/>
            <person name="Andreopoulos W."/>
            <person name="Labutti K."/>
            <person name="Pangilinan J."/>
            <person name="Ruiz-Duenas F.J."/>
            <person name="Barrasa J.M."/>
            <person name="Sanchez-Garcia M."/>
            <person name="Camarero S."/>
            <person name="Miyauchi S."/>
            <person name="Serrano A."/>
            <person name="Linde D."/>
            <person name="Babiker R."/>
            <person name="Drula E."/>
            <person name="Ayuso-Fernandez I."/>
            <person name="Pacheco R."/>
            <person name="Padilla G."/>
            <person name="Ferreira P."/>
            <person name="Barriuso J."/>
            <person name="Kellner H."/>
            <person name="Castanera R."/>
            <person name="Alfaro M."/>
            <person name="Ramirez L."/>
            <person name="Pisabarro A.G."/>
            <person name="Kuo A."/>
            <person name="Tritt A."/>
            <person name="Lipzen A."/>
            <person name="He G."/>
            <person name="Yan M."/>
            <person name="Ng V."/>
            <person name="Cullen D."/>
            <person name="Martin F."/>
            <person name="Rosso M.-N."/>
            <person name="Henrissat B."/>
            <person name="Hibbett D."/>
            <person name="Martinez A.T."/>
            <person name="Grigoriev I.V."/>
        </authorList>
    </citation>
    <scope>NUCLEOTIDE SEQUENCE</scope>
    <source>
        <strain evidence="1">CIRM-BRFM 674</strain>
    </source>
</reference>
<keyword evidence="2" id="KW-1185">Reference proteome</keyword>
<name>A0A9P5ZCT1_9AGAR</name>
<dbReference type="OrthoDB" id="3067012at2759"/>
<dbReference type="Proteomes" id="UP000807469">
    <property type="component" value="Unassembled WGS sequence"/>
</dbReference>
<evidence type="ECO:0000313" key="2">
    <source>
        <dbReference type="Proteomes" id="UP000807469"/>
    </source>
</evidence>
<dbReference type="AlphaFoldDB" id="A0A9P5ZCT1"/>
<sequence>MHRCLEIVELLELICKAADKMPLQNSVRALQLTCRMFFIPASRVLWNVLPSLVPLLLTMPADLLAVAESPDVEKYVRAITFRRNVLDSDWERFDFYAQFVRESSSTASP</sequence>
<evidence type="ECO:0000313" key="1">
    <source>
        <dbReference type="EMBL" id="KAF9484320.1"/>
    </source>
</evidence>
<accession>A0A9P5ZCT1</accession>
<gene>
    <name evidence="1" type="ORF">BDN70DRAFT_164961</name>
</gene>
<protein>
    <submittedName>
        <fullName evidence="1">Uncharacterized protein</fullName>
    </submittedName>
</protein>
<proteinExistence type="predicted"/>
<comment type="caution">
    <text evidence="1">The sequence shown here is derived from an EMBL/GenBank/DDBJ whole genome shotgun (WGS) entry which is preliminary data.</text>
</comment>
<organism evidence="1 2">
    <name type="scientific">Pholiota conissans</name>
    <dbReference type="NCBI Taxonomy" id="109636"/>
    <lineage>
        <taxon>Eukaryota</taxon>
        <taxon>Fungi</taxon>
        <taxon>Dikarya</taxon>
        <taxon>Basidiomycota</taxon>
        <taxon>Agaricomycotina</taxon>
        <taxon>Agaricomycetes</taxon>
        <taxon>Agaricomycetidae</taxon>
        <taxon>Agaricales</taxon>
        <taxon>Agaricineae</taxon>
        <taxon>Strophariaceae</taxon>
        <taxon>Pholiota</taxon>
    </lineage>
</organism>